<evidence type="ECO:0000313" key="2">
    <source>
        <dbReference type="EMBL" id="GHE27719.1"/>
    </source>
</evidence>
<dbReference type="EMBL" id="BNAT01000014">
    <property type="protein sequence ID" value="GHE27719.1"/>
    <property type="molecule type" value="Genomic_DNA"/>
</dbReference>
<feature type="compositionally biased region" description="Polar residues" evidence="1">
    <location>
        <begin position="33"/>
        <end position="47"/>
    </location>
</feature>
<name>A0A918YZK1_9ACTN</name>
<sequence>MRLRRVGASNHNDPAAAPSPLSYGEQAPPSPTPRQTSARPNNGANNN</sequence>
<organism evidence="2 3">
    <name type="scientific">Streptomyces capitiformicae</name>
    <dbReference type="NCBI Taxonomy" id="2014920"/>
    <lineage>
        <taxon>Bacteria</taxon>
        <taxon>Bacillati</taxon>
        <taxon>Actinomycetota</taxon>
        <taxon>Actinomycetes</taxon>
        <taxon>Kitasatosporales</taxon>
        <taxon>Streptomycetaceae</taxon>
        <taxon>Streptomyces</taxon>
    </lineage>
</organism>
<evidence type="ECO:0000313" key="3">
    <source>
        <dbReference type="Proteomes" id="UP000603227"/>
    </source>
</evidence>
<reference evidence="2" key="1">
    <citation type="journal article" date="2014" name="Int. J. Syst. Evol. Microbiol.">
        <title>Complete genome sequence of Corynebacterium casei LMG S-19264T (=DSM 44701T), isolated from a smear-ripened cheese.</title>
        <authorList>
            <consortium name="US DOE Joint Genome Institute (JGI-PGF)"/>
            <person name="Walter F."/>
            <person name="Albersmeier A."/>
            <person name="Kalinowski J."/>
            <person name="Ruckert C."/>
        </authorList>
    </citation>
    <scope>NUCLEOTIDE SEQUENCE</scope>
    <source>
        <strain evidence="2">CGMCC 4.7403</strain>
    </source>
</reference>
<accession>A0A918YZK1</accession>
<dbReference type="AlphaFoldDB" id="A0A918YZK1"/>
<proteinExistence type="predicted"/>
<keyword evidence="3" id="KW-1185">Reference proteome</keyword>
<dbReference type="Proteomes" id="UP000603227">
    <property type="component" value="Unassembled WGS sequence"/>
</dbReference>
<reference evidence="2" key="2">
    <citation type="submission" date="2020-09" db="EMBL/GenBank/DDBJ databases">
        <authorList>
            <person name="Sun Q."/>
            <person name="Zhou Y."/>
        </authorList>
    </citation>
    <scope>NUCLEOTIDE SEQUENCE</scope>
    <source>
        <strain evidence="2">CGMCC 4.7403</strain>
    </source>
</reference>
<gene>
    <name evidence="2" type="ORF">GCM10017771_42540</name>
</gene>
<evidence type="ECO:0000256" key="1">
    <source>
        <dbReference type="SAM" id="MobiDB-lite"/>
    </source>
</evidence>
<comment type="caution">
    <text evidence="2">The sequence shown here is derived from an EMBL/GenBank/DDBJ whole genome shotgun (WGS) entry which is preliminary data.</text>
</comment>
<protein>
    <submittedName>
        <fullName evidence="2">Uncharacterized protein</fullName>
    </submittedName>
</protein>
<feature type="region of interest" description="Disordered" evidence="1">
    <location>
        <begin position="1"/>
        <end position="47"/>
    </location>
</feature>